<comment type="similarity">
    <text evidence="4">Belongs to the bacterial secretin family.</text>
</comment>
<sequence length="897" mass="98017">MSSHIRKVIMAFSREHTQSTSCFAIRLGPLITLGFMAFFLLSGSVLAAGFDLVPRDHWAYGSLRAITTSSDVRDFLEEKLGGDRPVLKYNFAVAIGKVITRGGQTPPWEVINTMSLADLQQLEKIIPFFMEELENLDFQPAEIVRRISLLIKTREKGGNVRADAVAGLPKSGNNGRNASPPMSRIRVLKNSDSSFSGKVPLEVQESQSGMKILPGDGREAVVSRSLRKDGLLRVVRLKISPSTARVQAGQRVQFRVFGIYSDNSIKPVDVRTTVDKPLGTMAPDNTFSAVRTGTGTVAAFHPESNLSAAAEILVLPGEISRISVEPSEANLHQGQVAKFSAQATDRFGNRVEHELMWKATGDCGKAGSGTFLALSPGTGTLYATSADGRVFDTARVNVLPMAVKSVEGPPSREMEQALSDVRNEILRRDREQTGRIENLKEELKREMAGVIGQEFRMQRLSMEKRAVKRDELARTLARQAGESETSGGGTAIQDKGRSTEKTSKKSGFGLSNVSNDSIESRELLNNIRDEVNRAVEIGSPLEQSADSSQARVRVMGSGRKSGKKSGKNSTGSSRSSALKNQRNQLSSKGVRIFRLRNMESGELVRALSSGIFGAPETLKWMEDPRTNTVTVSAPVMALETLSRYLMVTDIPSRQVRIEARILEVTLGDRDSMGVDWTMLLPSGGAPKSISDENAIKVSMGGPGGDGAATLRFGTLTTEQFQAVLSRLSETERVKLVSNPSITTVSGKKASILVGQVFPIARWTVNETTGKYEIIGYDEKKVGIKLEVTPTVTESGVVKLKVEPKVEDIVNFVGQFNERPVTFTRSADTEVEIRDTQTLVIGGMIRESSDIKTTRVPILGEIPGIKHLFQKRTRFKERKETVIFITPSVVTNEDQGRN</sequence>
<dbReference type="InterPro" id="IPR004846">
    <property type="entry name" value="T2SS/T3SS_dom"/>
</dbReference>
<dbReference type="AlphaFoldDB" id="A0A2N1PS23"/>
<dbReference type="EMBL" id="PGXC01000003">
    <property type="protein sequence ID" value="PKK91072.1"/>
    <property type="molecule type" value="Genomic_DNA"/>
</dbReference>
<keyword evidence="2" id="KW-0732">Signal</keyword>
<evidence type="ECO:0000256" key="2">
    <source>
        <dbReference type="ARBA" id="ARBA00022729"/>
    </source>
</evidence>
<feature type="compositionally biased region" description="Basic and acidic residues" evidence="5">
    <location>
        <begin position="494"/>
        <end position="503"/>
    </location>
</feature>
<name>A0A2N1PS23_9BACT</name>
<evidence type="ECO:0000256" key="5">
    <source>
        <dbReference type="SAM" id="MobiDB-lite"/>
    </source>
</evidence>
<dbReference type="InterPro" id="IPR050810">
    <property type="entry name" value="Bact_Secretion_Sys_Channel"/>
</dbReference>
<dbReference type="PRINTS" id="PR00811">
    <property type="entry name" value="BCTERIALGSPD"/>
</dbReference>
<dbReference type="PANTHER" id="PTHR30332:SF24">
    <property type="entry name" value="SECRETIN GSPD-RELATED"/>
    <property type="match status" value="1"/>
</dbReference>
<dbReference type="GO" id="GO:0016020">
    <property type="term" value="C:membrane"/>
    <property type="evidence" value="ECO:0007669"/>
    <property type="project" value="UniProtKB-SubCell"/>
</dbReference>
<proteinExistence type="inferred from homology"/>
<dbReference type="GO" id="GO:0009306">
    <property type="term" value="P:protein secretion"/>
    <property type="evidence" value="ECO:0007669"/>
    <property type="project" value="InterPro"/>
</dbReference>
<comment type="caution">
    <text evidence="7">The sequence shown here is derived from an EMBL/GenBank/DDBJ whole genome shotgun (WGS) entry which is preliminary data.</text>
</comment>
<comment type="subcellular location">
    <subcellularLocation>
        <location evidence="1">Membrane</location>
    </subcellularLocation>
</comment>
<evidence type="ECO:0000256" key="1">
    <source>
        <dbReference type="ARBA" id="ARBA00004370"/>
    </source>
</evidence>
<dbReference type="InterPro" id="IPR001775">
    <property type="entry name" value="GspD/PilQ"/>
</dbReference>
<gene>
    <name evidence="7" type="ORF">CVV64_04700</name>
</gene>
<reference evidence="7 8" key="1">
    <citation type="journal article" date="2017" name="ISME J.">
        <title>Potential for microbial H2 and metal transformations associated with novel bacteria and archaea in deep terrestrial subsurface sediments.</title>
        <authorList>
            <person name="Hernsdorf A.W."/>
            <person name="Amano Y."/>
            <person name="Miyakawa K."/>
            <person name="Ise K."/>
            <person name="Suzuki Y."/>
            <person name="Anantharaman K."/>
            <person name="Probst A."/>
            <person name="Burstein D."/>
            <person name="Thomas B.C."/>
            <person name="Banfield J.F."/>
        </authorList>
    </citation>
    <scope>NUCLEOTIDE SEQUENCE [LARGE SCALE GENOMIC DNA]</scope>
    <source>
        <strain evidence="7">HGW-Wallbacteria-1</strain>
    </source>
</reference>
<accession>A0A2N1PS23</accession>
<evidence type="ECO:0000256" key="3">
    <source>
        <dbReference type="ARBA" id="ARBA00023136"/>
    </source>
</evidence>
<organism evidence="7 8">
    <name type="scientific">Candidatus Wallbacteria bacterium HGW-Wallbacteria-1</name>
    <dbReference type="NCBI Taxonomy" id="2013854"/>
    <lineage>
        <taxon>Bacteria</taxon>
        <taxon>Candidatus Walliibacteriota</taxon>
    </lineage>
</organism>
<protein>
    <recommendedName>
        <fullName evidence="6">Type II/III secretion system secretin-like domain-containing protein</fullName>
    </recommendedName>
</protein>
<evidence type="ECO:0000256" key="4">
    <source>
        <dbReference type="RuleBase" id="RU004003"/>
    </source>
</evidence>
<dbReference type="GO" id="GO:0015627">
    <property type="term" value="C:type II protein secretion system complex"/>
    <property type="evidence" value="ECO:0007669"/>
    <property type="project" value="TreeGrafter"/>
</dbReference>
<evidence type="ECO:0000313" key="7">
    <source>
        <dbReference type="EMBL" id="PKK91072.1"/>
    </source>
</evidence>
<keyword evidence="3" id="KW-0472">Membrane</keyword>
<dbReference type="PANTHER" id="PTHR30332">
    <property type="entry name" value="PROBABLE GENERAL SECRETION PATHWAY PROTEIN D"/>
    <property type="match status" value="1"/>
</dbReference>
<evidence type="ECO:0000259" key="6">
    <source>
        <dbReference type="Pfam" id="PF00263"/>
    </source>
</evidence>
<feature type="domain" description="Type II/III secretion system secretin-like" evidence="6">
    <location>
        <begin position="727"/>
        <end position="889"/>
    </location>
</feature>
<feature type="region of interest" description="Disordered" evidence="5">
    <location>
        <begin position="538"/>
        <end position="585"/>
    </location>
</feature>
<feature type="compositionally biased region" description="Low complexity" evidence="5">
    <location>
        <begin position="567"/>
        <end position="576"/>
    </location>
</feature>
<dbReference type="Proteomes" id="UP000233256">
    <property type="component" value="Unassembled WGS sequence"/>
</dbReference>
<evidence type="ECO:0000313" key="8">
    <source>
        <dbReference type="Proteomes" id="UP000233256"/>
    </source>
</evidence>
<feature type="region of interest" description="Disordered" evidence="5">
    <location>
        <begin position="477"/>
        <end position="514"/>
    </location>
</feature>
<feature type="compositionally biased region" description="Polar residues" evidence="5">
    <location>
        <begin position="541"/>
        <end position="550"/>
    </location>
</feature>
<dbReference type="Pfam" id="PF00263">
    <property type="entry name" value="Secretin"/>
    <property type="match status" value="1"/>
</dbReference>